<organism evidence="2 3">
    <name type="scientific">Sediminitomix flava</name>
    <dbReference type="NCBI Taxonomy" id="379075"/>
    <lineage>
        <taxon>Bacteria</taxon>
        <taxon>Pseudomonadati</taxon>
        <taxon>Bacteroidota</taxon>
        <taxon>Cytophagia</taxon>
        <taxon>Cytophagales</taxon>
        <taxon>Flammeovirgaceae</taxon>
        <taxon>Sediminitomix</taxon>
    </lineage>
</organism>
<comment type="caution">
    <text evidence="2">The sequence shown here is derived from an EMBL/GenBank/DDBJ whole genome shotgun (WGS) entry which is preliminary data.</text>
</comment>
<keyword evidence="1" id="KW-1133">Transmembrane helix</keyword>
<evidence type="ECO:0000313" key="2">
    <source>
        <dbReference type="EMBL" id="PWJ39222.1"/>
    </source>
</evidence>
<keyword evidence="1" id="KW-0472">Membrane</keyword>
<dbReference type="AlphaFoldDB" id="A0A315Z677"/>
<accession>A0A315Z677</accession>
<sequence length="52" mass="6229">MLSRKLTFLYVFGPILCFIIIHMTLKFFFTHAIHDKHTVKKHPIAITQRMNE</sequence>
<dbReference type="Proteomes" id="UP000245535">
    <property type="component" value="Unassembled WGS sequence"/>
</dbReference>
<proteinExistence type="predicted"/>
<name>A0A315Z677_SEDFL</name>
<evidence type="ECO:0000313" key="3">
    <source>
        <dbReference type="Proteomes" id="UP000245535"/>
    </source>
</evidence>
<reference evidence="2 3" key="1">
    <citation type="submission" date="2018-03" db="EMBL/GenBank/DDBJ databases">
        <title>Genomic Encyclopedia of Archaeal and Bacterial Type Strains, Phase II (KMG-II): from individual species to whole genera.</title>
        <authorList>
            <person name="Goeker M."/>
        </authorList>
    </citation>
    <scope>NUCLEOTIDE SEQUENCE [LARGE SCALE GENOMIC DNA]</scope>
    <source>
        <strain evidence="2 3">DSM 28229</strain>
    </source>
</reference>
<feature type="transmembrane region" description="Helical" evidence="1">
    <location>
        <begin position="6"/>
        <end position="29"/>
    </location>
</feature>
<keyword evidence="1" id="KW-0812">Transmembrane</keyword>
<evidence type="ECO:0000256" key="1">
    <source>
        <dbReference type="SAM" id="Phobius"/>
    </source>
</evidence>
<protein>
    <submittedName>
        <fullName evidence="2">Uncharacterized protein</fullName>
    </submittedName>
</protein>
<keyword evidence="3" id="KW-1185">Reference proteome</keyword>
<dbReference type="EMBL" id="QGDO01000006">
    <property type="protein sequence ID" value="PWJ39222.1"/>
    <property type="molecule type" value="Genomic_DNA"/>
</dbReference>
<gene>
    <name evidence="2" type="ORF">BC781_106123</name>
</gene>